<accession>A0ABN9SB49</accession>
<feature type="transmembrane region" description="Helical" evidence="1">
    <location>
        <begin position="9"/>
        <end position="29"/>
    </location>
</feature>
<sequence>MALSLRRRVVVIIVIVYALVQVLSLTYVLPTANIATNHRDSIYHRTPWLLIRPARLRSSGSLSLSRIRSSTWTWNHCMNAVRGLRPRLPHCDANPTDSARSCLGTSWTTLPPQTAARHAQVAMRALRLETSGRQFQSCPA</sequence>
<evidence type="ECO:0000256" key="1">
    <source>
        <dbReference type="SAM" id="Phobius"/>
    </source>
</evidence>
<evidence type="ECO:0008006" key="4">
    <source>
        <dbReference type="Google" id="ProtNLM"/>
    </source>
</evidence>
<evidence type="ECO:0000313" key="2">
    <source>
        <dbReference type="EMBL" id="CAK0829187.1"/>
    </source>
</evidence>
<keyword evidence="3" id="KW-1185">Reference proteome</keyword>
<gene>
    <name evidence="2" type="ORF">PCOR1329_LOCUS28211</name>
</gene>
<evidence type="ECO:0000313" key="3">
    <source>
        <dbReference type="Proteomes" id="UP001189429"/>
    </source>
</evidence>
<organism evidence="2 3">
    <name type="scientific">Prorocentrum cordatum</name>
    <dbReference type="NCBI Taxonomy" id="2364126"/>
    <lineage>
        <taxon>Eukaryota</taxon>
        <taxon>Sar</taxon>
        <taxon>Alveolata</taxon>
        <taxon>Dinophyceae</taxon>
        <taxon>Prorocentrales</taxon>
        <taxon>Prorocentraceae</taxon>
        <taxon>Prorocentrum</taxon>
    </lineage>
</organism>
<comment type="caution">
    <text evidence="2">The sequence shown here is derived from an EMBL/GenBank/DDBJ whole genome shotgun (WGS) entry which is preliminary data.</text>
</comment>
<dbReference type="EMBL" id="CAUYUJ010010358">
    <property type="protein sequence ID" value="CAK0829187.1"/>
    <property type="molecule type" value="Genomic_DNA"/>
</dbReference>
<reference evidence="2" key="1">
    <citation type="submission" date="2023-10" db="EMBL/GenBank/DDBJ databases">
        <authorList>
            <person name="Chen Y."/>
            <person name="Shah S."/>
            <person name="Dougan E. K."/>
            <person name="Thang M."/>
            <person name="Chan C."/>
        </authorList>
    </citation>
    <scope>NUCLEOTIDE SEQUENCE [LARGE SCALE GENOMIC DNA]</scope>
</reference>
<keyword evidence="1" id="KW-1133">Transmembrane helix</keyword>
<keyword evidence="1" id="KW-0472">Membrane</keyword>
<protein>
    <recommendedName>
        <fullName evidence="4">Secreted protein</fullName>
    </recommendedName>
</protein>
<keyword evidence="1" id="KW-0812">Transmembrane</keyword>
<proteinExistence type="predicted"/>
<dbReference type="Proteomes" id="UP001189429">
    <property type="component" value="Unassembled WGS sequence"/>
</dbReference>
<name>A0ABN9SB49_9DINO</name>